<name>A0A2L1U9J1_9BACL</name>
<dbReference type="PANTHER" id="PTHR30535:SF34">
    <property type="entry name" value="MOLYBDATE-BINDING PROTEIN MOLA"/>
    <property type="match status" value="1"/>
</dbReference>
<dbReference type="InterPro" id="IPR054828">
    <property type="entry name" value="Vit_B12_bind_prot"/>
</dbReference>
<dbReference type="PROSITE" id="PS51257">
    <property type="entry name" value="PROKAR_LIPOPROTEIN"/>
    <property type="match status" value="1"/>
</dbReference>
<dbReference type="SUPFAM" id="SSF53807">
    <property type="entry name" value="Helical backbone' metal receptor"/>
    <property type="match status" value="1"/>
</dbReference>
<proteinExistence type="inferred from homology"/>
<gene>
    <name evidence="5" type="ORF">ERICIII_00613</name>
</gene>
<dbReference type="NCBIfam" id="NF038402">
    <property type="entry name" value="TroA_like"/>
    <property type="match status" value="1"/>
</dbReference>
<evidence type="ECO:0000256" key="3">
    <source>
        <dbReference type="SAM" id="SignalP"/>
    </source>
</evidence>
<dbReference type="Pfam" id="PF01497">
    <property type="entry name" value="Peripla_BP_2"/>
    <property type="match status" value="1"/>
</dbReference>
<dbReference type="GeneID" id="64217448"/>
<dbReference type="RefSeq" id="WP_077996700.1">
    <property type="nucleotide sequence ID" value="NZ_CP019655.1"/>
</dbReference>
<dbReference type="PANTHER" id="PTHR30535">
    <property type="entry name" value="VITAMIN B12-BINDING PROTEIN"/>
    <property type="match status" value="1"/>
</dbReference>
<comment type="similarity">
    <text evidence="1">Belongs to the bacterial solute-binding protein 8 family.</text>
</comment>
<reference evidence="6" key="1">
    <citation type="submission" date="2017-02" db="EMBL/GenBank/DDBJ databases">
        <title>Delineation of Paenibacillus larvae strains originating from foulbrood outbreaks.</title>
        <authorList>
            <person name="Beims H."/>
            <person name="Bunk B."/>
            <person name="Sproeer C."/>
            <person name="Mohr K.I."/>
            <person name="Pradella S."/>
            <person name="Guenther G."/>
            <person name="Rohde M."/>
            <person name="von der Ohe W."/>
            <person name="Steinert M."/>
        </authorList>
    </citation>
    <scope>NUCLEOTIDE SEQUENCE [LARGE SCALE GENOMIC DNA]</scope>
    <source>
        <strain evidence="6">Eric_III</strain>
    </source>
</reference>
<dbReference type="InterPro" id="IPR050902">
    <property type="entry name" value="ABC_Transporter_SBP"/>
</dbReference>
<dbReference type="GO" id="GO:0071281">
    <property type="term" value="P:cellular response to iron ion"/>
    <property type="evidence" value="ECO:0007669"/>
    <property type="project" value="TreeGrafter"/>
</dbReference>
<evidence type="ECO:0000256" key="2">
    <source>
        <dbReference type="ARBA" id="ARBA00022729"/>
    </source>
</evidence>
<accession>A0A2L1U9J1</accession>
<dbReference type="AlphaFoldDB" id="A0A2L1U9J1"/>
<dbReference type="Gene3D" id="3.40.50.1980">
    <property type="entry name" value="Nitrogenase molybdenum iron protein domain"/>
    <property type="match status" value="2"/>
</dbReference>
<sequence length="329" mass="34443" precursor="true">MSLTRKFTPAVLAAVVLLAGCGIAKDESKGPTGSVKPSAAVTTNPSASSKIKVTDFTGREVIFDKAPVSVATLALGDLDIVHKLGANIVGRPATKSPLPSEGLKNAAEIGNTHQPNFEKLAAAKPDLLIAGAGFNKHIATVEKNGTKVLMTSANSVADIQKSITLFGEVLEKKEEAKKLTQAIDDKLHAMSSAGKTGVRALLVYGAPGTYMAALPNSLSGDVMAKSGGENVAADYPQTKDFPQYAELSSERIVESNPDVVYLITHGDPGAVKKSFEAEMSKNAAWKNLKAVKEGRVIILPPDLFGSSPGTKITDALDFMSDNLKTAAKK</sequence>
<evidence type="ECO:0000313" key="6">
    <source>
        <dbReference type="Proteomes" id="UP000239833"/>
    </source>
</evidence>
<protein>
    <submittedName>
        <fullName evidence="5">Iron compound ABC transporter, iron compound-binding protein</fullName>
    </submittedName>
</protein>
<evidence type="ECO:0000313" key="5">
    <source>
        <dbReference type="EMBL" id="AVF24833.1"/>
    </source>
</evidence>
<evidence type="ECO:0000259" key="4">
    <source>
        <dbReference type="PROSITE" id="PS50983"/>
    </source>
</evidence>
<keyword evidence="2 3" id="KW-0732">Signal</keyword>
<dbReference type="InterPro" id="IPR002491">
    <property type="entry name" value="ABC_transptr_periplasmic_BD"/>
</dbReference>
<dbReference type="PROSITE" id="PS50983">
    <property type="entry name" value="FE_B12_PBP"/>
    <property type="match status" value="1"/>
</dbReference>
<feature type="signal peptide" evidence="3">
    <location>
        <begin position="1"/>
        <end position="24"/>
    </location>
</feature>
<organism evidence="5 6">
    <name type="scientific">Paenibacillus larvae subsp. larvae</name>
    <dbReference type="NCBI Taxonomy" id="147375"/>
    <lineage>
        <taxon>Bacteria</taxon>
        <taxon>Bacillati</taxon>
        <taxon>Bacillota</taxon>
        <taxon>Bacilli</taxon>
        <taxon>Bacillales</taxon>
        <taxon>Paenibacillaceae</taxon>
        <taxon>Paenibacillus</taxon>
    </lineage>
</organism>
<dbReference type="Proteomes" id="UP000239833">
    <property type="component" value="Chromosome"/>
</dbReference>
<dbReference type="STRING" id="147375.BXP28_19755"/>
<feature type="chain" id="PRO_5038533968" evidence="3">
    <location>
        <begin position="25"/>
        <end position="329"/>
    </location>
</feature>
<feature type="domain" description="Fe/B12 periplasmic-binding" evidence="4">
    <location>
        <begin position="69"/>
        <end position="327"/>
    </location>
</feature>
<evidence type="ECO:0000256" key="1">
    <source>
        <dbReference type="ARBA" id="ARBA00008814"/>
    </source>
</evidence>
<dbReference type="EMBL" id="CP019655">
    <property type="protein sequence ID" value="AVF24833.1"/>
    <property type="molecule type" value="Genomic_DNA"/>
</dbReference>